<dbReference type="AlphaFoldDB" id="A0AAX4HXA5"/>
<keyword evidence="1" id="KW-0732">Signal</keyword>
<dbReference type="GeneID" id="87937211"/>
<dbReference type="KEGG" id="cdet:87937211"/>
<sequence>MTSALFMALFPLAPAVRGAVSGDRGVMRLSSRSNCSRLDIHRIEGPAPPSQSEGRGCVNGKQTAFPRCPALGRPGKGGLCFLLIASCLSQPQNELVVLLSFYGLNRRRRWARPLKRNDDPNSNPRLNVCLMVQAGGQGLPFVCHINLDDGYWTDMATLDG</sequence>
<dbReference type="Proteomes" id="UP001322277">
    <property type="component" value="Chromosome 1"/>
</dbReference>
<reference evidence="3" key="1">
    <citation type="journal article" date="2023" name="bioRxiv">
        <title>Complete genome of the Medicago anthracnose fungus, Colletotrichum destructivum, reveals a mini-chromosome-like region within a core chromosome.</title>
        <authorList>
            <person name="Lapalu N."/>
            <person name="Simon A."/>
            <person name="Lu A."/>
            <person name="Plaumann P.-L."/>
            <person name="Amselem J."/>
            <person name="Pigne S."/>
            <person name="Auger A."/>
            <person name="Koch C."/>
            <person name="Dallery J.-F."/>
            <person name="O'Connell R.J."/>
        </authorList>
    </citation>
    <scope>NUCLEOTIDE SEQUENCE [LARGE SCALE GENOMIC DNA]</scope>
    <source>
        <strain evidence="3">CBS 520.97</strain>
    </source>
</reference>
<proteinExistence type="predicted"/>
<feature type="chain" id="PRO_5043904109" evidence="1">
    <location>
        <begin position="19"/>
        <end position="160"/>
    </location>
</feature>
<accession>A0AAX4HXA5</accession>
<keyword evidence="3" id="KW-1185">Reference proteome</keyword>
<evidence type="ECO:0000313" key="2">
    <source>
        <dbReference type="EMBL" id="WQF75694.1"/>
    </source>
</evidence>
<dbReference type="RefSeq" id="XP_062772918.1">
    <property type="nucleotide sequence ID" value="XM_062916867.1"/>
</dbReference>
<protein>
    <submittedName>
        <fullName evidence="2">Uncharacterized protein</fullName>
    </submittedName>
</protein>
<evidence type="ECO:0000256" key="1">
    <source>
        <dbReference type="SAM" id="SignalP"/>
    </source>
</evidence>
<feature type="signal peptide" evidence="1">
    <location>
        <begin position="1"/>
        <end position="18"/>
    </location>
</feature>
<gene>
    <name evidence="2" type="ORF">CDEST_00708</name>
</gene>
<organism evidence="2 3">
    <name type="scientific">Colletotrichum destructivum</name>
    <dbReference type="NCBI Taxonomy" id="34406"/>
    <lineage>
        <taxon>Eukaryota</taxon>
        <taxon>Fungi</taxon>
        <taxon>Dikarya</taxon>
        <taxon>Ascomycota</taxon>
        <taxon>Pezizomycotina</taxon>
        <taxon>Sordariomycetes</taxon>
        <taxon>Hypocreomycetidae</taxon>
        <taxon>Glomerellales</taxon>
        <taxon>Glomerellaceae</taxon>
        <taxon>Colletotrichum</taxon>
        <taxon>Colletotrichum destructivum species complex</taxon>
    </lineage>
</organism>
<evidence type="ECO:0000313" key="3">
    <source>
        <dbReference type="Proteomes" id="UP001322277"/>
    </source>
</evidence>
<name>A0AAX4HXA5_9PEZI</name>
<dbReference type="EMBL" id="CP137305">
    <property type="protein sequence ID" value="WQF75694.1"/>
    <property type="molecule type" value="Genomic_DNA"/>
</dbReference>